<dbReference type="Proteomes" id="UP000325081">
    <property type="component" value="Unassembled WGS sequence"/>
</dbReference>
<reference evidence="2" key="1">
    <citation type="journal article" date="2019" name="Curr. Biol.">
        <title>Genome Sequence of Striga asiatica Provides Insight into the Evolution of Plant Parasitism.</title>
        <authorList>
            <person name="Yoshida S."/>
            <person name="Kim S."/>
            <person name="Wafula E.K."/>
            <person name="Tanskanen J."/>
            <person name="Kim Y.M."/>
            <person name="Honaas L."/>
            <person name="Yang Z."/>
            <person name="Spallek T."/>
            <person name="Conn C.E."/>
            <person name="Ichihashi Y."/>
            <person name="Cheong K."/>
            <person name="Cui S."/>
            <person name="Der J.P."/>
            <person name="Gundlach H."/>
            <person name="Jiao Y."/>
            <person name="Hori C."/>
            <person name="Ishida J.K."/>
            <person name="Kasahara H."/>
            <person name="Kiba T."/>
            <person name="Kim M.S."/>
            <person name="Koo N."/>
            <person name="Laohavisit A."/>
            <person name="Lee Y.H."/>
            <person name="Lumba S."/>
            <person name="McCourt P."/>
            <person name="Mortimer J.C."/>
            <person name="Mutuku J.M."/>
            <person name="Nomura T."/>
            <person name="Sasaki-Sekimoto Y."/>
            <person name="Seto Y."/>
            <person name="Wang Y."/>
            <person name="Wakatake T."/>
            <person name="Sakakibara H."/>
            <person name="Demura T."/>
            <person name="Yamaguchi S."/>
            <person name="Yoneyama K."/>
            <person name="Manabe R.I."/>
            <person name="Nelson D.C."/>
            <person name="Schulman A.H."/>
            <person name="Timko M.P."/>
            <person name="dePamphilis C.W."/>
            <person name="Choi D."/>
            <person name="Shirasu K."/>
        </authorList>
    </citation>
    <scope>NUCLEOTIDE SEQUENCE [LARGE SCALE GENOMIC DNA]</scope>
    <source>
        <strain evidence="2">cv. UVA1</strain>
    </source>
</reference>
<evidence type="ECO:0000313" key="1">
    <source>
        <dbReference type="EMBL" id="GER39426.1"/>
    </source>
</evidence>
<keyword evidence="1" id="KW-0808">Transferase</keyword>
<dbReference type="AlphaFoldDB" id="A0A5A7Q3G8"/>
<keyword evidence="2" id="KW-1185">Reference proteome</keyword>
<proteinExistence type="predicted"/>
<protein>
    <submittedName>
        <fullName evidence="1">Protein kinase superfamily protein</fullName>
    </submittedName>
</protein>
<sequence>NNHGTVELRLSPSSVLKIQKGYTTMAVSVERSQESRFRKGTSLGGLSTMDWNENAGDQYLYFLPLYISLKMLISCVPSRRRERELGIFFYLNRPPSPPTARRSTNLSSVAPWLLMARISMTKFELSFSLPQ</sequence>
<dbReference type="GO" id="GO:0016301">
    <property type="term" value="F:kinase activity"/>
    <property type="evidence" value="ECO:0007669"/>
    <property type="project" value="UniProtKB-KW"/>
</dbReference>
<gene>
    <name evidence="1" type="ORF">STAS_16048</name>
</gene>
<evidence type="ECO:0000313" key="2">
    <source>
        <dbReference type="Proteomes" id="UP000325081"/>
    </source>
</evidence>
<name>A0A5A7Q3G8_STRAF</name>
<feature type="non-terminal residue" evidence="1">
    <location>
        <position position="1"/>
    </location>
</feature>
<dbReference type="EMBL" id="BKCP01005650">
    <property type="protein sequence ID" value="GER39426.1"/>
    <property type="molecule type" value="Genomic_DNA"/>
</dbReference>
<comment type="caution">
    <text evidence="1">The sequence shown here is derived from an EMBL/GenBank/DDBJ whole genome shotgun (WGS) entry which is preliminary data.</text>
</comment>
<accession>A0A5A7Q3G8</accession>
<keyword evidence="1" id="KW-0418">Kinase</keyword>
<organism evidence="1 2">
    <name type="scientific">Striga asiatica</name>
    <name type="common">Asiatic witchweed</name>
    <name type="synonym">Buchnera asiatica</name>
    <dbReference type="NCBI Taxonomy" id="4170"/>
    <lineage>
        <taxon>Eukaryota</taxon>
        <taxon>Viridiplantae</taxon>
        <taxon>Streptophyta</taxon>
        <taxon>Embryophyta</taxon>
        <taxon>Tracheophyta</taxon>
        <taxon>Spermatophyta</taxon>
        <taxon>Magnoliopsida</taxon>
        <taxon>eudicotyledons</taxon>
        <taxon>Gunneridae</taxon>
        <taxon>Pentapetalae</taxon>
        <taxon>asterids</taxon>
        <taxon>lamiids</taxon>
        <taxon>Lamiales</taxon>
        <taxon>Orobanchaceae</taxon>
        <taxon>Buchnereae</taxon>
        <taxon>Striga</taxon>
    </lineage>
</organism>